<dbReference type="PROSITE" id="PS00279">
    <property type="entry name" value="MACPF_1"/>
    <property type="match status" value="1"/>
</dbReference>
<dbReference type="OrthoDB" id="6499331at2759"/>
<evidence type="ECO:0000256" key="4">
    <source>
        <dbReference type="ARBA" id="ARBA00023136"/>
    </source>
</evidence>
<dbReference type="InterPro" id="IPR020864">
    <property type="entry name" value="MACPF"/>
</dbReference>
<evidence type="ECO:0000259" key="8">
    <source>
        <dbReference type="PROSITE" id="PS51412"/>
    </source>
</evidence>
<evidence type="ECO:0000313" key="9">
    <source>
        <dbReference type="EMBL" id="CAD7250203.1"/>
    </source>
</evidence>
<feature type="domain" description="MACPF" evidence="8">
    <location>
        <begin position="136"/>
        <end position="460"/>
    </location>
</feature>
<dbReference type="GO" id="GO:0016020">
    <property type="term" value="C:membrane"/>
    <property type="evidence" value="ECO:0007669"/>
    <property type="project" value="UniProtKB-SubCell"/>
</dbReference>
<keyword evidence="4" id="KW-0472">Membrane</keyword>
<proteinExistence type="predicted"/>
<comment type="subcellular location">
    <subcellularLocation>
        <location evidence="1">Membrane</location>
    </subcellularLocation>
    <subcellularLocation>
        <location evidence="2">Secreted</location>
    </subcellularLocation>
</comment>
<accession>A0A7R9A9W6</accession>
<evidence type="ECO:0000256" key="6">
    <source>
        <dbReference type="SAM" id="MobiDB-lite"/>
    </source>
</evidence>
<dbReference type="InterPro" id="IPR020863">
    <property type="entry name" value="MACPF_CS"/>
</dbReference>
<name>A0A7R9A9W6_9CRUS</name>
<dbReference type="EMBL" id="CAJPEV010002712">
    <property type="protein sequence ID" value="CAG0897826.1"/>
    <property type="molecule type" value="Genomic_DNA"/>
</dbReference>
<keyword evidence="10" id="KW-1185">Reference proteome</keyword>
<keyword evidence="3" id="KW-0964">Secreted</keyword>
<reference evidence="9" key="1">
    <citation type="submission" date="2020-11" db="EMBL/GenBank/DDBJ databases">
        <authorList>
            <person name="Tran Van P."/>
        </authorList>
    </citation>
    <scope>NUCLEOTIDE SEQUENCE</scope>
</reference>
<evidence type="ECO:0000256" key="1">
    <source>
        <dbReference type="ARBA" id="ARBA00004370"/>
    </source>
</evidence>
<evidence type="ECO:0000256" key="5">
    <source>
        <dbReference type="ARBA" id="ARBA00023157"/>
    </source>
</evidence>
<evidence type="ECO:0000256" key="7">
    <source>
        <dbReference type="SAM" id="SignalP"/>
    </source>
</evidence>
<dbReference type="PROSITE" id="PS51412">
    <property type="entry name" value="MACPF_2"/>
    <property type="match status" value="1"/>
</dbReference>
<evidence type="ECO:0000256" key="3">
    <source>
        <dbReference type="ARBA" id="ARBA00022525"/>
    </source>
</evidence>
<feature type="region of interest" description="Disordered" evidence="6">
    <location>
        <begin position="68"/>
        <end position="87"/>
    </location>
</feature>
<feature type="signal peptide" evidence="7">
    <location>
        <begin position="1"/>
        <end position="24"/>
    </location>
</feature>
<dbReference type="Proteomes" id="UP000677054">
    <property type="component" value="Unassembled WGS sequence"/>
</dbReference>
<evidence type="ECO:0000313" key="10">
    <source>
        <dbReference type="Proteomes" id="UP000677054"/>
    </source>
</evidence>
<protein>
    <recommendedName>
        <fullName evidence="8">MACPF domain-containing protein</fullName>
    </recommendedName>
</protein>
<sequence>MGMGMKFHLAIFVFYLLLRLRVEGVPRSMEILVNGAKRLQQLAPAVGGSSNEVSDENSLIEKMTLAKDLEDEESEEKRSKTQTFESGTFPRSGIDGNLVIDRELVQDSLNMFRGENELAETSSRGSHLLQEHPLLSQGLEPSNRCNSTLPWLGKMTKGIDITELDLTPFDFVLPDGFKLPLFDFTCEQGNKIVMNKTEYQLPDQIWAMTPVPGGWFSSNVEIFKSYQEVKRSRSTDVGVKGGFLWFSFSASRSYMYMQNTITNNSRYIEEVSAFETAVRADLHPSWIVQMSKMIDVFVEGRLKKNFTEDPGAYEEFIDNFGTHYFKTACFGGFIKLLLETKSEYFKNVTDEQVKAQAGASFLKLLSLKGSIFDDTTKLDERFERMTRKTIRYYGGDVKFNSTNNTLQDWQPTVSKKPWLFSGELEPISDLLQEENKRRSMEQAVMNHVLHAYVEELARIVKAVPPHWPVGLKKLMSLQDEIASLQSTRILEETKVKQVAAAVEDQVDIPAWFTRWVRLCFRWESNGPGECYADGGVQQLCANPGMMTANFTDYTRSGNGCNMTWGILSEFEPDWFKVVQFCFRWSICGSGSIWQTCGRDIDPPICAPVNNWTKIYLDNSSSLKTVRVSWSLLVPSTAPVWLRNIKLCFRGYKDPMGNVNREACAIANEWTPYRHDLSSSSAAFTLNWSLKLE</sequence>
<dbReference type="Pfam" id="PF01823">
    <property type="entry name" value="MACPF"/>
    <property type="match status" value="1"/>
</dbReference>
<dbReference type="GO" id="GO:0005576">
    <property type="term" value="C:extracellular region"/>
    <property type="evidence" value="ECO:0007669"/>
    <property type="project" value="UniProtKB-SubCell"/>
</dbReference>
<dbReference type="SMART" id="SM00457">
    <property type="entry name" value="MACPF"/>
    <property type="match status" value="1"/>
</dbReference>
<organism evidence="9">
    <name type="scientific">Darwinula stevensoni</name>
    <dbReference type="NCBI Taxonomy" id="69355"/>
    <lineage>
        <taxon>Eukaryota</taxon>
        <taxon>Metazoa</taxon>
        <taxon>Ecdysozoa</taxon>
        <taxon>Arthropoda</taxon>
        <taxon>Crustacea</taxon>
        <taxon>Oligostraca</taxon>
        <taxon>Ostracoda</taxon>
        <taxon>Podocopa</taxon>
        <taxon>Podocopida</taxon>
        <taxon>Darwinulocopina</taxon>
        <taxon>Darwinuloidea</taxon>
        <taxon>Darwinulidae</taxon>
        <taxon>Darwinula</taxon>
    </lineage>
</organism>
<dbReference type="EMBL" id="LR902229">
    <property type="protein sequence ID" value="CAD7250203.1"/>
    <property type="molecule type" value="Genomic_DNA"/>
</dbReference>
<dbReference type="AlphaFoldDB" id="A0A7R9A9W6"/>
<feature type="chain" id="PRO_5036209758" description="MACPF domain-containing protein" evidence="7">
    <location>
        <begin position="25"/>
        <end position="692"/>
    </location>
</feature>
<keyword evidence="7" id="KW-0732">Signal</keyword>
<evidence type="ECO:0000256" key="2">
    <source>
        <dbReference type="ARBA" id="ARBA00004613"/>
    </source>
</evidence>
<keyword evidence="5" id="KW-1015">Disulfide bond</keyword>
<gene>
    <name evidence="9" type="ORF">DSTB1V02_LOCUS9985</name>
</gene>